<dbReference type="AlphaFoldDB" id="A0A1N7IV23"/>
<gene>
    <name evidence="4" type="ORF">SAMN05421686_10127</name>
</gene>
<dbReference type="PANTHER" id="PTHR30163">
    <property type="entry name" value="MEMBRANE-BOUND LYTIC MUREIN TRANSGLYCOSYLASE B"/>
    <property type="match status" value="1"/>
</dbReference>
<dbReference type="InterPro" id="IPR043426">
    <property type="entry name" value="MltB-like"/>
</dbReference>
<keyword evidence="2" id="KW-0732">Signal</keyword>
<organism evidence="4 5">
    <name type="scientific">Thalassolituus maritimus</name>
    <dbReference type="NCBI Taxonomy" id="484498"/>
    <lineage>
        <taxon>Bacteria</taxon>
        <taxon>Pseudomonadati</taxon>
        <taxon>Pseudomonadota</taxon>
        <taxon>Gammaproteobacteria</taxon>
        <taxon>Oceanospirillales</taxon>
        <taxon>Oceanospirillaceae</taxon>
        <taxon>Thalassolituus</taxon>
    </lineage>
</organism>
<dbReference type="RefSeq" id="WP_068444403.1">
    <property type="nucleotide sequence ID" value="NZ_FTOH01000001.1"/>
</dbReference>
<evidence type="ECO:0000256" key="1">
    <source>
        <dbReference type="PIRSR" id="PIRSR611757-1"/>
    </source>
</evidence>
<dbReference type="NCBIfam" id="TIGR02282">
    <property type="entry name" value="MltB"/>
    <property type="match status" value="1"/>
</dbReference>
<evidence type="ECO:0000313" key="5">
    <source>
        <dbReference type="Proteomes" id="UP000185639"/>
    </source>
</evidence>
<dbReference type="CDD" id="cd13399">
    <property type="entry name" value="Slt35-like"/>
    <property type="match status" value="1"/>
</dbReference>
<dbReference type="Gene3D" id="1.10.8.350">
    <property type="entry name" value="Bacterial muramidase"/>
    <property type="match status" value="1"/>
</dbReference>
<feature type="chain" id="PRO_5009942840" evidence="2">
    <location>
        <begin position="21"/>
        <end position="323"/>
    </location>
</feature>
<evidence type="ECO:0000256" key="2">
    <source>
        <dbReference type="SAM" id="SignalP"/>
    </source>
</evidence>
<dbReference type="GO" id="GO:0009253">
    <property type="term" value="P:peptidoglycan catabolic process"/>
    <property type="evidence" value="ECO:0007669"/>
    <property type="project" value="TreeGrafter"/>
</dbReference>
<dbReference type="GO" id="GO:0008933">
    <property type="term" value="F:peptidoglycan lytic transglycosylase activity"/>
    <property type="evidence" value="ECO:0007669"/>
    <property type="project" value="TreeGrafter"/>
</dbReference>
<dbReference type="FunFam" id="1.10.8.350:FF:000001">
    <property type="entry name" value="Lytic murein transglycosylase B"/>
    <property type="match status" value="1"/>
</dbReference>
<evidence type="ECO:0000259" key="3">
    <source>
        <dbReference type="Pfam" id="PF13406"/>
    </source>
</evidence>
<dbReference type="InterPro" id="IPR011757">
    <property type="entry name" value="Lytic_transglycosylase_MltB"/>
</dbReference>
<dbReference type="Pfam" id="PF13406">
    <property type="entry name" value="SLT_2"/>
    <property type="match status" value="1"/>
</dbReference>
<sequence>MLKHVLAAITLAASAPFAGAAYDQHERTDEFVAEVEKEYGIPAEEVRNWLKQAEKMDSVLEAIQRPAERTMNWARYQDIFLTEKRISAGKNFLESQADILAEAEKKYGVPPEIIAAIIGVETFYGTRQGGYRVLDSLSTLAFDYPKRPLFWRELKAMFALAREEGVDPGTIKGSYAGAMGYGQFIPTSYLHYAVDGDGDGKRDLWGNPVDAIHSVANYFSEHGWKTDEPVTHRVTVSGDKYEPLVNVSRKPQHTVADLTAAGVELPVDIESEKPANLMRLEGKEGDEYWLGEYNFYVITQYNHSKLYAMAVYQLSQALSEDKQ</sequence>
<feature type="domain" description="Transglycosylase SLT" evidence="3">
    <location>
        <begin position="26"/>
        <end position="316"/>
    </location>
</feature>
<dbReference type="InterPro" id="IPR031304">
    <property type="entry name" value="SLT_2"/>
</dbReference>
<accession>A0A1N7IV23</accession>
<name>A0A1N7IV23_9GAMM</name>
<dbReference type="STRING" id="484498.SAMN05421686_10127"/>
<dbReference type="Gene3D" id="1.10.530.10">
    <property type="match status" value="1"/>
</dbReference>
<reference evidence="5" key="1">
    <citation type="submission" date="2017-01" db="EMBL/GenBank/DDBJ databases">
        <authorList>
            <person name="Varghese N."/>
            <person name="Submissions S."/>
        </authorList>
    </citation>
    <scope>NUCLEOTIDE SEQUENCE [LARGE SCALE GENOMIC DNA]</scope>
    <source>
        <strain evidence="5">DSM 24913</strain>
    </source>
</reference>
<feature type="signal peptide" evidence="2">
    <location>
        <begin position="1"/>
        <end position="20"/>
    </location>
</feature>
<dbReference type="Proteomes" id="UP000185639">
    <property type="component" value="Unassembled WGS sequence"/>
</dbReference>
<dbReference type="OrthoDB" id="9772911at2"/>
<dbReference type="SUPFAM" id="SSF53955">
    <property type="entry name" value="Lysozyme-like"/>
    <property type="match status" value="1"/>
</dbReference>
<dbReference type="PANTHER" id="PTHR30163:SF9">
    <property type="entry name" value="MEMBRANE-BOUND LYTIC MUREIN TRANSGLYCOSYLASE B"/>
    <property type="match status" value="1"/>
</dbReference>
<proteinExistence type="predicted"/>
<feature type="active site" evidence="1">
    <location>
        <position position="121"/>
    </location>
</feature>
<keyword evidence="5" id="KW-1185">Reference proteome</keyword>
<dbReference type="InterPro" id="IPR023346">
    <property type="entry name" value="Lysozyme-like_dom_sf"/>
</dbReference>
<evidence type="ECO:0000313" key="4">
    <source>
        <dbReference type="EMBL" id="SIS40876.1"/>
    </source>
</evidence>
<dbReference type="EMBL" id="FTOH01000001">
    <property type="protein sequence ID" value="SIS40876.1"/>
    <property type="molecule type" value="Genomic_DNA"/>
</dbReference>
<protein>
    <submittedName>
        <fullName evidence="4">Membrane-bound lytic murein transglycosylase B</fullName>
    </submittedName>
</protein>